<feature type="region of interest" description="Disordered" evidence="2">
    <location>
        <begin position="284"/>
        <end position="312"/>
    </location>
</feature>
<sequence>MPPERSGRASKRRRVEGGEHQRHRTRLATVLNVPDASGVFMSCARGKERKAAMDLVEVLSEHCAALYGEEDAKAQKETDSKAGAPAAAPAADDIEAQIRGELAALRAPRKQSARVTALDTDTECMCFVQCTPPVDAARVVARVLEDVIKTGESRSRFVQRLAPVDALCRAEVDAIRATATQVLPRYFTAERPRTYRIEPRIRSHTSLSRDVLIPLVASCIPDSAAHRADLAHPEVVILVEVLKNVCGIGAVEDYERLGKLNVQTLAQRSGQAVATSRVAPAGAAVGAEKPADAAGGADELAARAADAAAPPS</sequence>
<dbReference type="Proteomes" id="UP000818624">
    <property type="component" value="Chromosome 1"/>
</dbReference>
<reference evidence="4 5" key="1">
    <citation type="journal article" date="2020" name="Elife">
        <title>Loss of centromere function drives karyotype evolution in closely related Malassezia species.</title>
        <authorList>
            <person name="Sankaranarayanan S.R."/>
            <person name="Ianiri G."/>
            <person name="Coelho M.A."/>
            <person name="Reza M.H."/>
            <person name="Thimmappa B.C."/>
            <person name="Ganguly P."/>
            <person name="Vadnala R.N."/>
            <person name="Sun S."/>
            <person name="Siddharthan R."/>
            <person name="Tellgren-Roth C."/>
            <person name="Dawson T.L."/>
            <person name="Heitman J."/>
            <person name="Sanyal K."/>
        </authorList>
    </citation>
    <scope>NUCLEOTIDE SEQUENCE [LARGE SCALE GENOMIC DNA]</scope>
    <source>
        <strain evidence="4">CBS14141</strain>
    </source>
</reference>
<evidence type="ECO:0000256" key="2">
    <source>
        <dbReference type="SAM" id="MobiDB-lite"/>
    </source>
</evidence>
<feature type="region of interest" description="Disordered" evidence="2">
    <location>
        <begin position="1"/>
        <end position="24"/>
    </location>
</feature>
<feature type="compositionally biased region" description="Low complexity" evidence="2">
    <location>
        <begin position="292"/>
        <end position="312"/>
    </location>
</feature>
<dbReference type="InterPro" id="IPR004114">
    <property type="entry name" value="THUMP_dom"/>
</dbReference>
<evidence type="ECO:0000313" key="5">
    <source>
        <dbReference type="Proteomes" id="UP000818624"/>
    </source>
</evidence>
<name>A0ABY8END3_MALFU</name>
<dbReference type="Gene3D" id="3.30.2300.10">
    <property type="entry name" value="THUMP superfamily"/>
    <property type="match status" value="1"/>
</dbReference>
<dbReference type="PANTHER" id="PTHR13452">
    <property type="entry name" value="THUMP DOMAIN CONTAINING PROTEIN 1-RELATED"/>
    <property type="match status" value="1"/>
</dbReference>
<dbReference type="EMBL" id="CP046234">
    <property type="protein sequence ID" value="WFD46986.1"/>
    <property type="molecule type" value="Genomic_DNA"/>
</dbReference>
<dbReference type="PANTHER" id="PTHR13452:SF10">
    <property type="entry name" value="THUMP DOMAIN-CONTAINING PROTEIN 1"/>
    <property type="match status" value="1"/>
</dbReference>
<proteinExistence type="predicted"/>
<feature type="domain" description="THUMP" evidence="3">
    <location>
        <begin position="146"/>
        <end position="252"/>
    </location>
</feature>
<gene>
    <name evidence="4" type="ORF">GLX27_001630</name>
</gene>
<accession>A0ABY8END3</accession>
<dbReference type="Pfam" id="PF02926">
    <property type="entry name" value="THUMP"/>
    <property type="match status" value="1"/>
</dbReference>
<protein>
    <recommendedName>
        <fullName evidence="3">THUMP domain-containing protein</fullName>
    </recommendedName>
</protein>
<dbReference type="InterPro" id="IPR040183">
    <property type="entry name" value="THUMPD1-like"/>
</dbReference>
<dbReference type="SUPFAM" id="SSF143437">
    <property type="entry name" value="THUMP domain-like"/>
    <property type="match status" value="1"/>
</dbReference>
<dbReference type="CDD" id="cd11717">
    <property type="entry name" value="THUMP_THUMPD1_like"/>
    <property type="match status" value="1"/>
</dbReference>
<evidence type="ECO:0000259" key="3">
    <source>
        <dbReference type="PROSITE" id="PS51165"/>
    </source>
</evidence>
<keyword evidence="1" id="KW-0694">RNA-binding</keyword>
<dbReference type="SMART" id="SM00981">
    <property type="entry name" value="THUMP"/>
    <property type="match status" value="1"/>
</dbReference>
<keyword evidence="5" id="KW-1185">Reference proteome</keyword>
<evidence type="ECO:0000313" key="4">
    <source>
        <dbReference type="EMBL" id="WFD46986.1"/>
    </source>
</evidence>
<evidence type="ECO:0000256" key="1">
    <source>
        <dbReference type="PROSITE-ProRule" id="PRU00529"/>
    </source>
</evidence>
<organism evidence="4 5">
    <name type="scientific">Malassezia furfur</name>
    <name type="common">Pityriasis versicolor infection agent</name>
    <name type="synonym">Pityrosporum furfur</name>
    <dbReference type="NCBI Taxonomy" id="55194"/>
    <lineage>
        <taxon>Eukaryota</taxon>
        <taxon>Fungi</taxon>
        <taxon>Dikarya</taxon>
        <taxon>Basidiomycota</taxon>
        <taxon>Ustilaginomycotina</taxon>
        <taxon>Malasseziomycetes</taxon>
        <taxon>Malasseziales</taxon>
        <taxon>Malasseziaceae</taxon>
        <taxon>Malassezia</taxon>
    </lineage>
</organism>
<dbReference type="PROSITE" id="PS51165">
    <property type="entry name" value="THUMP"/>
    <property type="match status" value="1"/>
</dbReference>